<gene>
    <name evidence="7" type="ORF">FIBRA_06988</name>
</gene>
<feature type="repeat" description="PPR" evidence="5">
    <location>
        <begin position="116"/>
        <end position="150"/>
    </location>
</feature>
<evidence type="ECO:0000256" key="4">
    <source>
        <dbReference type="ARBA" id="ARBA00044511"/>
    </source>
</evidence>
<evidence type="ECO:0008006" key="9">
    <source>
        <dbReference type="Google" id="ProtNLM"/>
    </source>
</evidence>
<name>J4GU26_9APHY</name>
<dbReference type="InterPro" id="IPR011990">
    <property type="entry name" value="TPR-like_helical_dom_sf"/>
</dbReference>
<dbReference type="GeneID" id="24099706"/>
<dbReference type="STRING" id="599839.J4GU26"/>
<evidence type="ECO:0000256" key="5">
    <source>
        <dbReference type="PROSITE-ProRule" id="PRU00708"/>
    </source>
</evidence>
<sequence length="650" mass="73828">MIRSTAHSAYILRKCLNQLIAVRETLPSRSVSTLRVDSASKPKVPILPKNPKRGKPSLFLHPSGKHPKSHAKPIRGELKKPLRPHVFSKRLLALCKADKIEEAVSTLQNAPLDAQNTIVWNTLIREVLLRKRFKLGYQLYVDMKRRGFSPRTSTFVTMLNQYATIEQWSQHTKQLDNVHTLFENYIDHVEQVKEHEPNSPELDNSVYVPYFKILGDAGEYQKMFDIYYAMPDHGPLAPTHFTFTALINAISCRKPASNGAEALAEVRAQNASDVRLLWRQAIKHSERNPQFQIDSHFMAPVLGVLALGRPADQLFAFDIIRDFTGLAKPGEDAKPARVPLTPYVLTEVLWLCTCSKKYRLAIYYFWQAVESMSPEDIARPHFDNMLRAHVGLTMMGASQQSHRAVETLERMLREAATRPNCENWRPSLSTFTLALATCWREGDWVSATTIFELMTGYKAEDFADGGDNGPRVESPQMEKRSKGRNIMPGMTAMSHLVRTALASCDQSNMRQCLRIVDHLDVTQLMTSDKPKSNLQGKEAILAYDVKDSLYFVTKLAKDLITLVDEVVQRDVQPNLSAEEARWREMRNTAKKLLRRHSGSTRTPFYESQLLGTERSLAATDSAVEQEQTVRRTQRSATFVKRDLRMGPGSF</sequence>
<dbReference type="PROSITE" id="PS51375">
    <property type="entry name" value="PPR"/>
    <property type="match status" value="1"/>
</dbReference>
<feature type="compositionally biased region" description="Basic residues" evidence="6">
    <location>
        <begin position="63"/>
        <end position="72"/>
    </location>
</feature>
<dbReference type="InParanoid" id="J4GU26"/>
<feature type="region of interest" description="Disordered" evidence="6">
    <location>
        <begin position="42"/>
        <end position="72"/>
    </location>
</feature>
<dbReference type="RefSeq" id="XP_012184078.1">
    <property type="nucleotide sequence ID" value="XM_012328688.1"/>
</dbReference>
<dbReference type="Proteomes" id="UP000006352">
    <property type="component" value="Unassembled WGS sequence"/>
</dbReference>
<dbReference type="PANTHER" id="PTHR47447:SF17">
    <property type="entry name" value="OS12G0638900 PROTEIN"/>
    <property type="match status" value="1"/>
</dbReference>
<evidence type="ECO:0000256" key="6">
    <source>
        <dbReference type="SAM" id="MobiDB-lite"/>
    </source>
</evidence>
<dbReference type="EMBL" id="HE797169">
    <property type="protein sequence ID" value="CCM04795.1"/>
    <property type="molecule type" value="Genomic_DNA"/>
</dbReference>
<evidence type="ECO:0000313" key="8">
    <source>
        <dbReference type="Proteomes" id="UP000006352"/>
    </source>
</evidence>
<evidence type="ECO:0000313" key="7">
    <source>
        <dbReference type="EMBL" id="CCM04795.1"/>
    </source>
</evidence>
<accession>J4GU26</accession>
<dbReference type="OrthoDB" id="185373at2759"/>
<comment type="subunit">
    <text evidence="4">Binds to mitochondrial small subunit 15S rRNA.</text>
</comment>
<dbReference type="HOGENOM" id="CLU_026239_0_0_1"/>
<proteinExistence type="inferred from homology"/>
<evidence type="ECO:0000256" key="2">
    <source>
        <dbReference type="ARBA" id="ARBA00022737"/>
    </source>
</evidence>
<dbReference type="AlphaFoldDB" id="J4GU26"/>
<dbReference type="Pfam" id="PF13041">
    <property type="entry name" value="PPR_2"/>
    <property type="match status" value="1"/>
</dbReference>
<dbReference type="PANTHER" id="PTHR47447">
    <property type="entry name" value="OS03G0856100 PROTEIN"/>
    <property type="match status" value="1"/>
</dbReference>
<comment type="similarity">
    <text evidence="1">Belongs to the CCM1 family.</text>
</comment>
<dbReference type="InterPro" id="IPR002885">
    <property type="entry name" value="PPR_rpt"/>
</dbReference>
<dbReference type="Gene3D" id="1.25.40.10">
    <property type="entry name" value="Tetratricopeptide repeat domain"/>
    <property type="match status" value="1"/>
</dbReference>
<evidence type="ECO:0000256" key="3">
    <source>
        <dbReference type="ARBA" id="ARBA00044493"/>
    </source>
</evidence>
<reference evidence="7 8" key="1">
    <citation type="journal article" date="2012" name="Appl. Environ. Microbiol.">
        <title>Short-read sequencing for genomic analysis of the brown rot fungus Fibroporia radiculosa.</title>
        <authorList>
            <person name="Tang J.D."/>
            <person name="Perkins A.D."/>
            <person name="Sonstegard T.S."/>
            <person name="Schroeder S.G."/>
            <person name="Burgess S.C."/>
            <person name="Diehl S.V."/>
        </authorList>
    </citation>
    <scope>NUCLEOTIDE SEQUENCE [LARGE SCALE GENOMIC DNA]</scope>
    <source>
        <strain evidence="7 8">TFFH 294</strain>
    </source>
</reference>
<evidence type="ECO:0000256" key="1">
    <source>
        <dbReference type="ARBA" id="ARBA00006192"/>
    </source>
</evidence>
<keyword evidence="2" id="KW-0677">Repeat</keyword>
<organism evidence="7 8">
    <name type="scientific">Fibroporia radiculosa</name>
    <dbReference type="NCBI Taxonomy" id="599839"/>
    <lineage>
        <taxon>Eukaryota</taxon>
        <taxon>Fungi</taxon>
        <taxon>Dikarya</taxon>
        <taxon>Basidiomycota</taxon>
        <taxon>Agaricomycotina</taxon>
        <taxon>Agaricomycetes</taxon>
        <taxon>Polyporales</taxon>
        <taxon>Fibroporiaceae</taxon>
        <taxon>Fibroporia</taxon>
    </lineage>
</organism>
<protein>
    <recommendedName>
        <fullName evidence="9">Pentacotripeptide-repeat region of PRORP domain-containing protein</fullName>
    </recommendedName>
</protein>
<comment type="function">
    <text evidence="3">Regulates mitochondrial small subunit maturation by controlling 15S rRNA 5'-end processing. Localizes to the 5' precursor of the 15S rRNA in a position that is subsequently occupied by mS47 in the mature yeast mtSSU. Uses structure and sequence-specific RNA recognition, binding to a single-stranded region of the precursor and specifically recognizing bases -6 to -1. The exchange of Ccm1 for mS47 is coupled to the irreversible removal of precursor rRNA that is accompanied by conformational changes of the mitoribosomal proteins uS5m and mS26. These conformational changes signal completion of 5'-end rRNA processing through protection of the mature 5'-end of the 15S rRNA and stabilization of mS47. The removal of the 5' precursor together with the dissociation of Ccm1 may be catalyzed by the 5'-3' exoribonuclease Pet127. Involved in the specific removal of group I introns in mitochondrial encoded transcripts.</text>
</comment>
<keyword evidence="8" id="KW-1185">Reference proteome</keyword>